<dbReference type="AlphaFoldDB" id="A0A1H5TH89"/>
<proteinExistence type="predicted"/>
<reference evidence="2" key="1">
    <citation type="submission" date="2016-10" db="EMBL/GenBank/DDBJ databases">
        <authorList>
            <person name="Varghese N."/>
            <person name="Submissions S."/>
        </authorList>
    </citation>
    <scope>NUCLEOTIDE SEQUENCE [LARGE SCALE GENOMIC DNA]</scope>
    <source>
        <strain evidence="2">DSM 21580</strain>
    </source>
</reference>
<dbReference type="RefSeq" id="WP_146063244.1">
    <property type="nucleotide sequence ID" value="NZ_FNUS01000001.1"/>
</dbReference>
<organism evidence="1 2">
    <name type="scientific">Halpernia humi</name>
    <dbReference type="NCBI Taxonomy" id="493375"/>
    <lineage>
        <taxon>Bacteria</taxon>
        <taxon>Pseudomonadati</taxon>
        <taxon>Bacteroidota</taxon>
        <taxon>Flavobacteriia</taxon>
        <taxon>Flavobacteriales</taxon>
        <taxon>Weeksellaceae</taxon>
        <taxon>Chryseobacterium group</taxon>
        <taxon>Halpernia</taxon>
    </lineage>
</organism>
<accession>A0A1H5TH89</accession>
<keyword evidence="2" id="KW-1185">Reference proteome</keyword>
<dbReference type="Proteomes" id="UP000236738">
    <property type="component" value="Unassembled WGS sequence"/>
</dbReference>
<evidence type="ECO:0000313" key="2">
    <source>
        <dbReference type="Proteomes" id="UP000236738"/>
    </source>
</evidence>
<gene>
    <name evidence="1" type="ORF">SAMN05421847_0473</name>
</gene>
<protein>
    <submittedName>
        <fullName evidence="1">Uncharacterized protein</fullName>
    </submittedName>
</protein>
<name>A0A1H5TH89_9FLAO</name>
<evidence type="ECO:0000313" key="1">
    <source>
        <dbReference type="EMBL" id="SEF62120.1"/>
    </source>
</evidence>
<sequence length="133" mass="16313">MKTLFFLLIPTLFFAQSKKEIKKIEQKIKNSYYYSFLSDNINLKKTAKFYACLDKYYKDVNIYEDKPFLNKKEFLKKYPEYFSKDGKEERNLNQYHYDKYYEFASMMQLAYMHEQFDENGKSITFPKCIKSEF</sequence>
<dbReference type="EMBL" id="FNUS01000001">
    <property type="protein sequence ID" value="SEF62120.1"/>
    <property type="molecule type" value="Genomic_DNA"/>
</dbReference>